<evidence type="ECO:0000313" key="1">
    <source>
        <dbReference type="EMBL" id="RXI03649.1"/>
    </source>
</evidence>
<dbReference type="Proteomes" id="UP000290289">
    <property type="component" value="Chromosome 3"/>
</dbReference>
<accession>A0A498K5W4</accession>
<evidence type="ECO:0000313" key="2">
    <source>
        <dbReference type="Proteomes" id="UP000290289"/>
    </source>
</evidence>
<dbReference type="AlphaFoldDB" id="A0A498K5W4"/>
<keyword evidence="2" id="KW-1185">Reference proteome</keyword>
<proteinExistence type="predicted"/>
<sequence length="98" mass="11016">MKLISFLEAASDLGDFMPIGAIILSVVNVKKTNEKGLKTLSFNDKDKIKGKVNSTRIEFLVEEQYLSGDVGRIFAEPRKFLGVFISCILFCSTECDFW</sequence>
<gene>
    <name evidence="1" type="ORF">DVH24_004301</name>
</gene>
<dbReference type="EMBL" id="RDQH01000329">
    <property type="protein sequence ID" value="RXI03649.1"/>
    <property type="molecule type" value="Genomic_DNA"/>
</dbReference>
<name>A0A498K5W4_MALDO</name>
<organism evidence="1 2">
    <name type="scientific">Malus domestica</name>
    <name type="common">Apple</name>
    <name type="synonym">Pyrus malus</name>
    <dbReference type="NCBI Taxonomy" id="3750"/>
    <lineage>
        <taxon>Eukaryota</taxon>
        <taxon>Viridiplantae</taxon>
        <taxon>Streptophyta</taxon>
        <taxon>Embryophyta</taxon>
        <taxon>Tracheophyta</taxon>
        <taxon>Spermatophyta</taxon>
        <taxon>Magnoliopsida</taxon>
        <taxon>eudicotyledons</taxon>
        <taxon>Gunneridae</taxon>
        <taxon>Pentapetalae</taxon>
        <taxon>rosids</taxon>
        <taxon>fabids</taxon>
        <taxon>Rosales</taxon>
        <taxon>Rosaceae</taxon>
        <taxon>Amygdaloideae</taxon>
        <taxon>Maleae</taxon>
        <taxon>Malus</taxon>
    </lineage>
</organism>
<protein>
    <submittedName>
        <fullName evidence="1">Uncharacterized protein</fullName>
    </submittedName>
</protein>
<comment type="caution">
    <text evidence="1">The sequence shown here is derived from an EMBL/GenBank/DDBJ whole genome shotgun (WGS) entry which is preliminary data.</text>
</comment>
<reference evidence="1 2" key="1">
    <citation type="submission" date="2018-10" db="EMBL/GenBank/DDBJ databases">
        <title>A high-quality apple genome assembly.</title>
        <authorList>
            <person name="Hu J."/>
        </authorList>
    </citation>
    <scope>NUCLEOTIDE SEQUENCE [LARGE SCALE GENOMIC DNA]</scope>
    <source>
        <strain evidence="2">cv. HFTH1</strain>
        <tissue evidence="1">Young leaf</tissue>
    </source>
</reference>